<reference evidence="3 4" key="1">
    <citation type="submission" date="2024-03" db="EMBL/GenBank/DDBJ databases">
        <title>Chitinophaga caseinilytica sp. nov., a casein hydrolysing bacterium isolated from forest soil.</title>
        <authorList>
            <person name="Lee D.S."/>
            <person name="Han D.M."/>
            <person name="Baek J.H."/>
            <person name="Choi D.G."/>
            <person name="Jeon J.H."/>
            <person name="Jeon C.O."/>
        </authorList>
    </citation>
    <scope>NUCLEOTIDE SEQUENCE [LARGE SCALE GENOMIC DNA]</scope>
    <source>
        <strain evidence="3 4">KACC 19118</strain>
    </source>
</reference>
<proteinExistence type="predicted"/>
<dbReference type="Proteomes" id="UP001449657">
    <property type="component" value="Chromosome"/>
</dbReference>
<evidence type="ECO:0000313" key="3">
    <source>
        <dbReference type="EMBL" id="WZN48256.1"/>
    </source>
</evidence>
<accession>A0ABZ2Z7N5</accession>
<evidence type="ECO:0000313" key="4">
    <source>
        <dbReference type="Proteomes" id="UP001449657"/>
    </source>
</evidence>
<feature type="coiled-coil region" evidence="1">
    <location>
        <begin position="196"/>
        <end position="223"/>
    </location>
</feature>
<gene>
    <name evidence="3" type="ORF">WJU22_08720</name>
</gene>
<keyword evidence="4" id="KW-1185">Reference proteome</keyword>
<sequence>MKRSLQGKLRQAPNSLKQRAAGYLPGSPLKTAKGMLQEGKEALSLKKILNNHKVSVVNEGQLERTYWGPGYHFLNTLEINGSVTVAKIPLNVMFMHQDYLNPSFSYRNVFRTNFDKEAFLNNYRKQLKDKLDVDKIVPKDKSLQAAKKAAEKAVRSELDGMMQEYASEFREPLAAFDSIKDLSTGNIGNVFQSLVSQQYVSKIREKEQQLQQLSTEAQSGKITERSQAIPGLKKEIAIYTKLLAFYQRYQALKKKLDLVGLENRLNEEGIARMQQFDNMLDDPSSLQQLAGQHLQQTGLEKFFMHVEQMNAGQHSVSLSPLSLYNYLNNGLSMEISKDNKYFFLLAGKEKDLNSLYDRSNFTALNQNDHIGMGVRMGRGSIKENHTHLSVFSFRQSKVMGAAQNFDMPKKNTLVLGLSNRFTIGETSTVEMELSKSSAVYTQAEYGNDTAGRRKSAIAQMMNTEDFGRSLAMVLNYAGSFEEAGLTVGANYTHVASAYTNPGSAFMMGGSKDAGLQVKKTFLKNKIQLQARGNLREYAYAMLPGRKWQNFSSLFETRFRFGKGQQASLKYQPIQSFRKIPGGKITTNSTNRLTAELSFQQRIRQSYYRNVVSTAYNASRYLLTDSLANLKSVTLSSLQNISIGKQLVYWNVTYTYAHNPGGPAYLNSVLNTDAGITYMLGGKISATTGLNYSSAQNWYRQVGGRQTISANINSRMQVSLFVDFRQNIQQFDAYYDDLVRADWSFRYNF</sequence>
<dbReference type="EMBL" id="CP150096">
    <property type="protein sequence ID" value="WZN48256.1"/>
    <property type="molecule type" value="Genomic_DNA"/>
</dbReference>
<organism evidence="3 4">
    <name type="scientific">Chitinophaga caseinilytica</name>
    <dbReference type="NCBI Taxonomy" id="2267521"/>
    <lineage>
        <taxon>Bacteria</taxon>
        <taxon>Pseudomonadati</taxon>
        <taxon>Bacteroidota</taxon>
        <taxon>Chitinophagia</taxon>
        <taxon>Chitinophagales</taxon>
        <taxon>Chitinophagaceae</taxon>
        <taxon>Chitinophaga</taxon>
    </lineage>
</organism>
<protein>
    <submittedName>
        <fullName evidence="3">Uncharacterized protein</fullName>
    </submittedName>
</protein>
<keyword evidence="1" id="KW-0175">Coiled coil</keyword>
<evidence type="ECO:0000256" key="1">
    <source>
        <dbReference type="SAM" id="Coils"/>
    </source>
</evidence>
<feature type="region of interest" description="Disordered" evidence="2">
    <location>
        <begin position="1"/>
        <end position="24"/>
    </location>
</feature>
<name>A0ABZ2Z7N5_9BACT</name>
<evidence type="ECO:0000256" key="2">
    <source>
        <dbReference type="SAM" id="MobiDB-lite"/>
    </source>
</evidence>
<dbReference type="RefSeq" id="WP_341842851.1">
    <property type="nucleotide sequence ID" value="NZ_CP149792.1"/>
</dbReference>